<gene>
    <name evidence="1" type="ORF">C7448_102199</name>
</gene>
<reference evidence="1 2" key="1">
    <citation type="submission" date="2018-08" db="EMBL/GenBank/DDBJ databases">
        <title>Genomic Encyclopedia of Type Strains, Phase IV (KMG-IV): sequencing the most valuable type-strain genomes for metagenomic binning, comparative biology and taxonomic classification.</title>
        <authorList>
            <person name="Goeker M."/>
        </authorList>
    </citation>
    <scope>NUCLEOTIDE SEQUENCE [LARGE SCALE GENOMIC DNA]</scope>
    <source>
        <strain evidence="1 2">DSM 18841</strain>
    </source>
</reference>
<dbReference type="EMBL" id="QUNS01000002">
    <property type="protein sequence ID" value="REH54676.1"/>
    <property type="molecule type" value="Genomic_DNA"/>
</dbReference>
<dbReference type="AlphaFoldDB" id="A0A3E0I820"/>
<proteinExistence type="predicted"/>
<organism evidence="1 2">
    <name type="scientific">Tenacibaculum gallaicum</name>
    <dbReference type="NCBI Taxonomy" id="561505"/>
    <lineage>
        <taxon>Bacteria</taxon>
        <taxon>Pseudomonadati</taxon>
        <taxon>Bacteroidota</taxon>
        <taxon>Flavobacteriia</taxon>
        <taxon>Flavobacteriales</taxon>
        <taxon>Flavobacteriaceae</taxon>
        <taxon>Tenacibaculum</taxon>
    </lineage>
</organism>
<evidence type="ECO:0008006" key="3">
    <source>
        <dbReference type="Google" id="ProtNLM"/>
    </source>
</evidence>
<dbReference type="Proteomes" id="UP000256884">
    <property type="component" value="Unassembled WGS sequence"/>
</dbReference>
<comment type="caution">
    <text evidence="1">The sequence shown here is derived from an EMBL/GenBank/DDBJ whole genome shotgun (WGS) entry which is preliminary data.</text>
</comment>
<dbReference type="OrthoDB" id="982210at2"/>
<dbReference type="RefSeq" id="WP_115900324.1">
    <property type="nucleotide sequence ID" value="NZ_QUNS01000002.1"/>
</dbReference>
<accession>A0A3E0I820</accession>
<name>A0A3E0I820_9FLAO</name>
<evidence type="ECO:0000313" key="1">
    <source>
        <dbReference type="EMBL" id="REH54676.1"/>
    </source>
</evidence>
<keyword evidence="2" id="KW-1185">Reference proteome</keyword>
<sequence>MKFTEEFYKSIANLFYAVSMVDKKMTIEEKKSIVKRVEKNWSTSENKSDSELIYETLRRLIKEKVTSEEAYESFKKYYLADKEKFSKKVIHDLLAASHEISSSYAGKNKSELIILAKLHKLFKLV</sequence>
<protein>
    <recommendedName>
        <fullName evidence="3">Tellurite resistance protein TerB</fullName>
    </recommendedName>
</protein>
<evidence type="ECO:0000313" key="2">
    <source>
        <dbReference type="Proteomes" id="UP000256884"/>
    </source>
</evidence>